<feature type="domain" description="TonB-dependent receptor-like beta-barrel" evidence="12">
    <location>
        <begin position="286"/>
        <end position="751"/>
    </location>
</feature>
<dbReference type="InterPro" id="IPR012910">
    <property type="entry name" value="Plug_dom"/>
</dbReference>
<dbReference type="Gene3D" id="2.60.40.1120">
    <property type="entry name" value="Carboxypeptidase-like, regulatory domain"/>
    <property type="match status" value="1"/>
</dbReference>
<proteinExistence type="inferred from homology"/>
<dbReference type="Pfam" id="PF00593">
    <property type="entry name" value="TonB_dep_Rec_b-barrel"/>
    <property type="match status" value="1"/>
</dbReference>
<sequence length="791" mass="89686">MNKLNTIIVLLFLFKGTLLLAQEKYTLSGKISEFSSNETLIGVNIIFPDLQTGTTTNEYGFYSITLPKGDYNILISYIGFEDIRTTITLDKDITKNFNLVEASETLNEVVIKENVEKLNLKKPQMSVNALTSATIKQIPVVLGEVDVIKSITLLPGVTNAGEGSSGFNVRGGAADQNLILLDEATIYNSSHLFGFFSVFNPDAIKDLKLYKGGIPSRYGGRVSSVLDIYQKEGNSKTFHANGGIGIVSSRLLVEGPLEKNKGSFLLGGRTSYAHLFLPLFDLNNKAYFYDLNTKLSYKLTPNNNIYLSGYFGRDLFSISDSFENTYGNSVVNFRWNHLFSDKIFSNLSLIYSDYYYGLKLNLVEFNWVSGIQNINIKYDFKHYLNDKLKLEYGLNSIYYMFNPGKIEPSTPTSGINSFKLIDKYAFENALYLDAEHQITDKLALSYGLRYSSFLRLGQNELNIYENDNPVTFNEELQIYQKAEPIGTESFSRSKTIKSFGNFEPRFSLAYQLNENSSVKVSYNKMSQYLHLLSNTSSPTPLDVWTPSGKYIKPQLLNQYAIGYFKSLKNDNYTIEVEGFYKNIKNRIDYIDGADLIANNAIEQVILNGKARAYGLELLLRKNQGNFKGWLAYTLSKSEQQTPGRTPSEIGINNGKWYNTGYDKTHDISLTGSYQLNKKWSFSTNFLFQTGQPTTYPDSQYQYNGIVIPSYKGRNEYRLPTYHRLDIAANYTPKPNKNKGWQSQWVFGIYNVYNRKNAASIRFSTNSDTGVNEATRLSIFGIIPSVSYNFKF</sequence>
<dbReference type="OrthoDB" id="9803050at2"/>
<dbReference type="GO" id="GO:0009279">
    <property type="term" value="C:cell outer membrane"/>
    <property type="evidence" value="ECO:0007669"/>
    <property type="project" value="UniProtKB-SubCell"/>
</dbReference>
<dbReference type="Gene3D" id="2.170.130.10">
    <property type="entry name" value="TonB-dependent receptor, plug domain"/>
    <property type="match status" value="1"/>
</dbReference>
<dbReference type="Pfam" id="PF07715">
    <property type="entry name" value="Plug"/>
    <property type="match status" value="1"/>
</dbReference>
<evidence type="ECO:0000256" key="7">
    <source>
        <dbReference type="ARBA" id="ARBA00023136"/>
    </source>
</evidence>
<gene>
    <name evidence="14" type="ORF">EGM88_00830</name>
</gene>
<dbReference type="Pfam" id="PF13715">
    <property type="entry name" value="CarbopepD_reg_2"/>
    <property type="match status" value="1"/>
</dbReference>
<keyword evidence="5" id="KW-0732">Signal</keyword>
<dbReference type="InterPro" id="IPR008969">
    <property type="entry name" value="CarboxyPept-like_regulatory"/>
</dbReference>
<dbReference type="InterPro" id="IPR039426">
    <property type="entry name" value="TonB-dep_rcpt-like"/>
</dbReference>
<evidence type="ECO:0000256" key="6">
    <source>
        <dbReference type="ARBA" id="ARBA00023077"/>
    </source>
</evidence>
<keyword evidence="2 10" id="KW-0813">Transport</keyword>
<dbReference type="SUPFAM" id="SSF56935">
    <property type="entry name" value="Porins"/>
    <property type="match status" value="1"/>
</dbReference>
<evidence type="ECO:0000256" key="11">
    <source>
        <dbReference type="RuleBase" id="RU003357"/>
    </source>
</evidence>
<keyword evidence="9 10" id="KW-0998">Cell outer membrane</keyword>
<evidence type="ECO:0000313" key="14">
    <source>
        <dbReference type="EMBL" id="RPE00926.1"/>
    </source>
</evidence>
<evidence type="ECO:0000259" key="13">
    <source>
        <dbReference type="Pfam" id="PF07715"/>
    </source>
</evidence>
<dbReference type="GO" id="GO:0015344">
    <property type="term" value="F:siderophore uptake transmembrane transporter activity"/>
    <property type="evidence" value="ECO:0007669"/>
    <property type="project" value="TreeGrafter"/>
</dbReference>
<evidence type="ECO:0000313" key="15">
    <source>
        <dbReference type="Proteomes" id="UP000270856"/>
    </source>
</evidence>
<dbReference type="RefSeq" id="WP_123895984.1">
    <property type="nucleotide sequence ID" value="NZ_RPFJ01000001.1"/>
</dbReference>
<dbReference type="InterPro" id="IPR000531">
    <property type="entry name" value="Beta-barrel_TonB"/>
</dbReference>
<dbReference type="InterPro" id="IPR037066">
    <property type="entry name" value="Plug_dom_sf"/>
</dbReference>
<dbReference type="Gene3D" id="2.40.170.20">
    <property type="entry name" value="TonB-dependent receptor, beta-barrel domain"/>
    <property type="match status" value="1"/>
</dbReference>
<dbReference type="SUPFAM" id="SSF49464">
    <property type="entry name" value="Carboxypeptidase regulatory domain-like"/>
    <property type="match status" value="1"/>
</dbReference>
<evidence type="ECO:0000256" key="10">
    <source>
        <dbReference type="PROSITE-ProRule" id="PRU01360"/>
    </source>
</evidence>
<dbReference type="PANTHER" id="PTHR30069">
    <property type="entry name" value="TONB-DEPENDENT OUTER MEMBRANE RECEPTOR"/>
    <property type="match status" value="1"/>
</dbReference>
<evidence type="ECO:0000256" key="8">
    <source>
        <dbReference type="ARBA" id="ARBA00023170"/>
    </source>
</evidence>
<keyword evidence="6 11" id="KW-0798">TonB box</keyword>
<comment type="similarity">
    <text evidence="10 11">Belongs to the TonB-dependent receptor family.</text>
</comment>
<dbReference type="PROSITE" id="PS52016">
    <property type="entry name" value="TONB_DEPENDENT_REC_3"/>
    <property type="match status" value="1"/>
</dbReference>
<evidence type="ECO:0000259" key="12">
    <source>
        <dbReference type="Pfam" id="PF00593"/>
    </source>
</evidence>
<evidence type="ECO:0000256" key="1">
    <source>
        <dbReference type="ARBA" id="ARBA00004571"/>
    </source>
</evidence>
<accession>A0A3N4NYE1</accession>
<dbReference type="Proteomes" id="UP000270856">
    <property type="component" value="Unassembled WGS sequence"/>
</dbReference>
<evidence type="ECO:0000256" key="5">
    <source>
        <dbReference type="ARBA" id="ARBA00022729"/>
    </source>
</evidence>
<evidence type="ECO:0000256" key="3">
    <source>
        <dbReference type="ARBA" id="ARBA00022452"/>
    </source>
</evidence>
<dbReference type="PANTHER" id="PTHR30069:SF29">
    <property type="entry name" value="HEMOGLOBIN AND HEMOGLOBIN-HAPTOGLOBIN-BINDING PROTEIN 1-RELATED"/>
    <property type="match status" value="1"/>
</dbReference>
<keyword evidence="7 10" id="KW-0472">Membrane</keyword>
<comment type="caution">
    <text evidence="14">The sequence shown here is derived from an EMBL/GenBank/DDBJ whole genome shotgun (WGS) entry which is preliminary data.</text>
</comment>
<evidence type="ECO:0000256" key="2">
    <source>
        <dbReference type="ARBA" id="ARBA00022448"/>
    </source>
</evidence>
<name>A0A3N4NYE1_9FLAO</name>
<evidence type="ECO:0000256" key="9">
    <source>
        <dbReference type="ARBA" id="ARBA00023237"/>
    </source>
</evidence>
<organism evidence="14 15">
    <name type="scientific">Aureibaculum marinum</name>
    <dbReference type="NCBI Taxonomy" id="2487930"/>
    <lineage>
        <taxon>Bacteria</taxon>
        <taxon>Pseudomonadati</taxon>
        <taxon>Bacteroidota</taxon>
        <taxon>Flavobacteriia</taxon>
        <taxon>Flavobacteriales</taxon>
        <taxon>Flavobacteriaceae</taxon>
        <taxon>Aureibaculum</taxon>
    </lineage>
</organism>
<comment type="subcellular location">
    <subcellularLocation>
        <location evidence="1 10">Cell outer membrane</location>
        <topology evidence="1 10">Multi-pass membrane protein</topology>
    </subcellularLocation>
</comment>
<keyword evidence="3 10" id="KW-1134">Transmembrane beta strand</keyword>
<feature type="domain" description="TonB-dependent receptor plug" evidence="13">
    <location>
        <begin position="125"/>
        <end position="221"/>
    </location>
</feature>
<keyword evidence="15" id="KW-1185">Reference proteome</keyword>
<keyword evidence="8 14" id="KW-0675">Receptor</keyword>
<protein>
    <submittedName>
        <fullName evidence="14">TonB-dependent receptor</fullName>
    </submittedName>
</protein>
<evidence type="ECO:0000256" key="4">
    <source>
        <dbReference type="ARBA" id="ARBA00022692"/>
    </source>
</evidence>
<dbReference type="EMBL" id="RPFJ01000001">
    <property type="protein sequence ID" value="RPE00926.1"/>
    <property type="molecule type" value="Genomic_DNA"/>
</dbReference>
<keyword evidence="4 10" id="KW-0812">Transmembrane</keyword>
<dbReference type="AlphaFoldDB" id="A0A3N4NYE1"/>
<reference evidence="14 15" key="1">
    <citation type="submission" date="2018-11" db="EMBL/GenBank/DDBJ databases">
        <title>Aureibaculum marinum gen. nov., sp. nov., a member of the family Flavobacteriaceae isolated from the Bohai Sea.</title>
        <authorList>
            <person name="Ji X."/>
        </authorList>
    </citation>
    <scope>NUCLEOTIDE SEQUENCE [LARGE SCALE GENOMIC DNA]</scope>
    <source>
        <strain evidence="14 15">BH-SD17</strain>
    </source>
</reference>
<dbReference type="InterPro" id="IPR036942">
    <property type="entry name" value="Beta-barrel_TonB_sf"/>
</dbReference>
<dbReference type="GO" id="GO:0044718">
    <property type="term" value="P:siderophore transmembrane transport"/>
    <property type="evidence" value="ECO:0007669"/>
    <property type="project" value="TreeGrafter"/>
</dbReference>